<keyword evidence="3" id="KW-0998">Cell outer membrane</keyword>
<dbReference type="PRINTS" id="PR01023">
    <property type="entry name" value="NAFLGMOTY"/>
</dbReference>
<dbReference type="GO" id="GO:0009279">
    <property type="term" value="C:cell outer membrane"/>
    <property type="evidence" value="ECO:0007669"/>
    <property type="project" value="UniProtKB-SubCell"/>
</dbReference>
<dbReference type="RefSeq" id="WP_227625426.1">
    <property type="nucleotide sequence ID" value="NZ_BAZW01000004.1"/>
</dbReference>
<evidence type="ECO:0000256" key="4">
    <source>
        <dbReference type="PROSITE-ProRule" id="PRU00473"/>
    </source>
</evidence>
<keyword evidence="7" id="KW-1185">Reference proteome</keyword>
<dbReference type="InterPro" id="IPR050330">
    <property type="entry name" value="Bact_OuterMem_StrucFunc"/>
</dbReference>
<dbReference type="PROSITE" id="PS01068">
    <property type="entry name" value="OMPA_1"/>
    <property type="match status" value="1"/>
</dbReference>
<dbReference type="InterPro" id="IPR006665">
    <property type="entry name" value="OmpA-like"/>
</dbReference>
<protein>
    <submittedName>
        <fullName evidence="6">Major porin and structural outer membrane porin OprF</fullName>
    </submittedName>
</protein>
<dbReference type="Pfam" id="PF00691">
    <property type="entry name" value="OmpA"/>
    <property type="match status" value="1"/>
</dbReference>
<evidence type="ECO:0000256" key="3">
    <source>
        <dbReference type="ARBA" id="ARBA00023237"/>
    </source>
</evidence>
<proteinExistence type="predicted"/>
<dbReference type="SUPFAM" id="SSF103088">
    <property type="entry name" value="OmpA-like"/>
    <property type="match status" value="1"/>
</dbReference>
<comment type="subcellular location">
    <subcellularLocation>
        <location evidence="1">Cell outer membrane</location>
    </subcellularLocation>
</comment>
<dbReference type="AlphaFoldDB" id="A0A0E9LVB6"/>
<name>A0A0E9LVB6_9BACT</name>
<dbReference type="PROSITE" id="PS51123">
    <property type="entry name" value="OMPA_2"/>
    <property type="match status" value="1"/>
</dbReference>
<dbReference type="PRINTS" id="PR01021">
    <property type="entry name" value="OMPADOMAIN"/>
</dbReference>
<sequence length="109" mass="12219">MVLENIFFELDSYELRSESKIELDGLADFLRDNPTVSILIGGHTDNLGQAAYNQSLSENRAKSVYSYLVKGGVDASRLKYKGFGMNQPIADNETEEGRAKNRRTEITIL</sequence>
<dbReference type="PANTHER" id="PTHR30329:SF21">
    <property type="entry name" value="LIPOPROTEIN YIAD-RELATED"/>
    <property type="match status" value="1"/>
</dbReference>
<dbReference type="CDD" id="cd07185">
    <property type="entry name" value="OmpA_C-like"/>
    <property type="match status" value="1"/>
</dbReference>
<comment type="caution">
    <text evidence="6">The sequence shown here is derived from an EMBL/GenBank/DDBJ whole genome shotgun (WGS) entry which is preliminary data.</text>
</comment>
<accession>A0A0E9LVB6</accession>
<keyword evidence="2 4" id="KW-0472">Membrane</keyword>
<dbReference type="InterPro" id="IPR006664">
    <property type="entry name" value="OMP_bac"/>
</dbReference>
<evidence type="ECO:0000313" key="6">
    <source>
        <dbReference type="EMBL" id="GAO28815.1"/>
    </source>
</evidence>
<gene>
    <name evidence="6" type="ORF">JCM15548_1946</name>
</gene>
<feature type="domain" description="OmpA-like" evidence="5">
    <location>
        <begin position="1"/>
        <end position="109"/>
    </location>
</feature>
<dbReference type="STRING" id="1236989.JCM15548_1946"/>
<dbReference type="InterPro" id="IPR036737">
    <property type="entry name" value="OmpA-like_sf"/>
</dbReference>
<dbReference type="PANTHER" id="PTHR30329">
    <property type="entry name" value="STATOR ELEMENT OF FLAGELLAR MOTOR COMPLEX"/>
    <property type="match status" value="1"/>
</dbReference>
<dbReference type="InterPro" id="IPR006690">
    <property type="entry name" value="OMPA-like_CS"/>
</dbReference>
<organism evidence="6 7">
    <name type="scientific">Geofilum rubicundum JCM 15548</name>
    <dbReference type="NCBI Taxonomy" id="1236989"/>
    <lineage>
        <taxon>Bacteria</taxon>
        <taxon>Pseudomonadati</taxon>
        <taxon>Bacteroidota</taxon>
        <taxon>Bacteroidia</taxon>
        <taxon>Marinilabiliales</taxon>
        <taxon>Marinilabiliaceae</taxon>
        <taxon>Geofilum</taxon>
    </lineage>
</organism>
<evidence type="ECO:0000313" key="7">
    <source>
        <dbReference type="Proteomes" id="UP000032900"/>
    </source>
</evidence>
<dbReference type="Proteomes" id="UP000032900">
    <property type="component" value="Unassembled WGS sequence"/>
</dbReference>
<evidence type="ECO:0000256" key="1">
    <source>
        <dbReference type="ARBA" id="ARBA00004442"/>
    </source>
</evidence>
<dbReference type="Gene3D" id="3.30.1330.60">
    <property type="entry name" value="OmpA-like domain"/>
    <property type="match status" value="1"/>
</dbReference>
<evidence type="ECO:0000256" key="2">
    <source>
        <dbReference type="ARBA" id="ARBA00023136"/>
    </source>
</evidence>
<dbReference type="EMBL" id="BAZW01000004">
    <property type="protein sequence ID" value="GAO28815.1"/>
    <property type="molecule type" value="Genomic_DNA"/>
</dbReference>
<reference evidence="6 7" key="1">
    <citation type="journal article" date="2015" name="Microbes Environ.">
        <title>Distribution and evolution of nitrogen fixation genes in the phylum bacteroidetes.</title>
        <authorList>
            <person name="Inoue J."/>
            <person name="Oshima K."/>
            <person name="Suda W."/>
            <person name="Sakamoto M."/>
            <person name="Iino T."/>
            <person name="Noda S."/>
            <person name="Hongoh Y."/>
            <person name="Hattori M."/>
            <person name="Ohkuma M."/>
        </authorList>
    </citation>
    <scope>NUCLEOTIDE SEQUENCE [LARGE SCALE GENOMIC DNA]</scope>
    <source>
        <strain evidence="6">JCM 15548</strain>
    </source>
</reference>
<evidence type="ECO:0000259" key="5">
    <source>
        <dbReference type="PROSITE" id="PS51123"/>
    </source>
</evidence>